<feature type="compositionally biased region" description="Basic and acidic residues" evidence="1">
    <location>
        <begin position="286"/>
        <end position="315"/>
    </location>
</feature>
<evidence type="ECO:0000313" key="3">
    <source>
        <dbReference type="Proteomes" id="UP000308197"/>
    </source>
</evidence>
<protein>
    <submittedName>
        <fullName evidence="2">Uncharacterized protein</fullName>
    </submittedName>
</protein>
<feature type="region of interest" description="Disordered" evidence="1">
    <location>
        <begin position="1"/>
        <end position="108"/>
    </location>
</feature>
<organism evidence="2 3">
    <name type="scientific">Polyporus arcularius HHB13444</name>
    <dbReference type="NCBI Taxonomy" id="1314778"/>
    <lineage>
        <taxon>Eukaryota</taxon>
        <taxon>Fungi</taxon>
        <taxon>Dikarya</taxon>
        <taxon>Basidiomycota</taxon>
        <taxon>Agaricomycotina</taxon>
        <taxon>Agaricomycetes</taxon>
        <taxon>Polyporales</taxon>
        <taxon>Polyporaceae</taxon>
        <taxon>Polyporus</taxon>
    </lineage>
</organism>
<feature type="compositionally biased region" description="Polar residues" evidence="1">
    <location>
        <begin position="66"/>
        <end position="75"/>
    </location>
</feature>
<dbReference type="InParanoid" id="A0A5C3NR47"/>
<accession>A0A5C3NR47</accession>
<feature type="compositionally biased region" description="Acidic residues" evidence="1">
    <location>
        <begin position="28"/>
        <end position="37"/>
    </location>
</feature>
<dbReference type="Proteomes" id="UP000308197">
    <property type="component" value="Unassembled WGS sequence"/>
</dbReference>
<proteinExistence type="predicted"/>
<evidence type="ECO:0000256" key="1">
    <source>
        <dbReference type="SAM" id="MobiDB-lite"/>
    </source>
</evidence>
<name>A0A5C3NR47_9APHY</name>
<reference evidence="2 3" key="1">
    <citation type="journal article" date="2019" name="Nat. Ecol. Evol.">
        <title>Megaphylogeny resolves global patterns of mushroom evolution.</title>
        <authorList>
            <person name="Varga T."/>
            <person name="Krizsan K."/>
            <person name="Foldi C."/>
            <person name="Dima B."/>
            <person name="Sanchez-Garcia M."/>
            <person name="Sanchez-Ramirez S."/>
            <person name="Szollosi G.J."/>
            <person name="Szarkandi J.G."/>
            <person name="Papp V."/>
            <person name="Albert L."/>
            <person name="Andreopoulos W."/>
            <person name="Angelini C."/>
            <person name="Antonin V."/>
            <person name="Barry K.W."/>
            <person name="Bougher N.L."/>
            <person name="Buchanan P."/>
            <person name="Buyck B."/>
            <person name="Bense V."/>
            <person name="Catcheside P."/>
            <person name="Chovatia M."/>
            <person name="Cooper J."/>
            <person name="Damon W."/>
            <person name="Desjardin D."/>
            <person name="Finy P."/>
            <person name="Geml J."/>
            <person name="Haridas S."/>
            <person name="Hughes K."/>
            <person name="Justo A."/>
            <person name="Karasinski D."/>
            <person name="Kautmanova I."/>
            <person name="Kiss B."/>
            <person name="Kocsube S."/>
            <person name="Kotiranta H."/>
            <person name="LaButti K.M."/>
            <person name="Lechner B.E."/>
            <person name="Liimatainen K."/>
            <person name="Lipzen A."/>
            <person name="Lukacs Z."/>
            <person name="Mihaltcheva S."/>
            <person name="Morgado L.N."/>
            <person name="Niskanen T."/>
            <person name="Noordeloos M.E."/>
            <person name="Ohm R.A."/>
            <person name="Ortiz-Santana B."/>
            <person name="Ovrebo C."/>
            <person name="Racz N."/>
            <person name="Riley R."/>
            <person name="Savchenko A."/>
            <person name="Shiryaev A."/>
            <person name="Soop K."/>
            <person name="Spirin V."/>
            <person name="Szebenyi C."/>
            <person name="Tomsovsky M."/>
            <person name="Tulloss R.E."/>
            <person name="Uehling J."/>
            <person name="Grigoriev I.V."/>
            <person name="Vagvolgyi C."/>
            <person name="Papp T."/>
            <person name="Martin F.M."/>
            <person name="Miettinen O."/>
            <person name="Hibbett D.S."/>
            <person name="Nagy L.G."/>
        </authorList>
    </citation>
    <scope>NUCLEOTIDE SEQUENCE [LARGE SCALE GENOMIC DNA]</scope>
    <source>
        <strain evidence="2 3">HHB13444</strain>
    </source>
</reference>
<evidence type="ECO:0000313" key="2">
    <source>
        <dbReference type="EMBL" id="TFK78848.1"/>
    </source>
</evidence>
<keyword evidence="3" id="KW-1185">Reference proteome</keyword>
<gene>
    <name evidence="2" type="ORF">K466DRAFT_668314</name>
</gene>
<dbReference type="EMBL" id="ML212292">
    <property type="protein sequence ID" value="TFK78848.1"/>
    <property type="molecule type" value="Genomic_DNA"/>
</dbReference>
<dbReference type="AlphaFoldDB" id="A0A5C3NR47"/>
<feature type="region of interest" description="Disordered" evidence="1">
    <location>
        <begin position="268"/>
        <end position="328"/>
    </location>
</feature>
<sequence length="328" mass="36711">MPPKKKKTGGRDGEPVASTRSGLRSATVEEEAIEDGEQNNTHGEPLVPDGSTTTPSEGQRDAARNTPASPLTPIQENDEGDGVKGSSDHSRATIPTSDGRRDSAEPGGTTFIDEVAALVESANDRFEVVQNKILDYMEKQDTLAEQFDKLRHTAKREQDRLQTVINRLREKYGASAETQFSRGYADPDDVLERSKNYLFRERDDDETSSAYGQRQNAQRRMIVTRTSTKYSELLAVLQTQMMGARAVVRMETETERHATMADMTKDVMDGTVDNRRTGGVIVNHQGVHEEDRQEDRQEGHQEDHLEEGRVGDQTRARRSPSRHTIDEV</sequence>